<keyword evidence="3" id="KW-1185">Reference proteome</keyword>
<dbReference type="Gene3D" id="3.40.50.720">
    <property type="entry name" value="NAD(P)-binding Rossmann-like Domain"/>
    <property type="match status" value="1"/>
</dbReference>
<protein>
    <submittedName>
        <fullName evidence="2">Dihydroflavonol-4-reductase</fullName>
    </submittedName>
</protein>
<accession>A0A1H3Z1S1</accession>
<name>A0A1H3Z1S1_9ACTO</name>
<dbReference type="AlphaFoldDB" id="A0A1H3Z1S1"/>
<dbReference type="PANTHER" id="PTHR48079:SF6">
    <property type="entry name" value="NAD(P)-BINDING DOMAIN-CONTAINING PROTEIN-RELATED"/>
    <property type="match status" value="1"/>
</dbReference>
<dbReference type="Proteomes" id="UP000199288">
    <property type="component" value="Unassembled WGS sequence"/>
</dbReference>
<dbReference type="SUPFAM" id="SSF51735">
    <property type="entry name" value="NAD(P)-binding Rossmann-fold domains"/>
    <property type="match status" value="1"/>
</dbReference>
<dbReference type="PANTHER" id="PTHR48079">
    <property type="entry name" value="PROTEIN YEEZ"/>
    <property type="match status" value="1"/>
</dbReference>
<proteinExistence type="predicted"/>
<dbReference type="GO" id="GO:0005737">
    <property type="term" value="C:cytoplasm"/>
    <property type="evidence" value="ECO:0007669"/>
    <property type="project" value="TreeGrafter"/>
</dbReference>
<dbReference type="RefSeq" id="WP_092563210.1">
    <property type="nucleotide sequence ID" value="NZ_FNQV01000005.1"/>
</dbReference>
<sequence length="325" mass="34413">MNTTPTWIITGAGGFLGSVLTRTLADQGERVRACIFGATEAKVLLDVDCEIAELDVTNAESVARALRGAGPATKLVHCAGIVSIASRVTPQLWATNVAGTRNVLAECRRLGVSRFLYISSVHALTEHLGAMSETTPISPDYVRGAYAQSKAAATTLVLEEAELETVVLFPSGLIGPGDPGEGHLTRMMRDLISGSLTSVVPGGYDIVDVRDVVAGIIAAARHPKPAKSYVLSGHFVTMSDLAARVAAVTGRKRLPSVLPMWFAKATSYLAEAYYKLRGTAPLFTRYSLDVVSAPAEFSHAKATSELGYLPRPLDETIADTVADLA</sequence>
<evidence type="ECO:0000259" key="1">
    <source>
        <dbReference type="Pfam" id="PF01370"/>
    </source>
</evidence>
<evidence type="ECO:0000313" key="3">
    <source>
        <dbReference type="Proteomes" id="UP000199288"/>
    </source>
</evidence>
<dbReference type="InterPro" id="IPR036291">
    <property type="entry name" value="NAD(P)-bd_dom_sf"/>
</dbReference>
<dbReference type="InterPro" id="IPR001509">
    <property type="entry name" value="Epimerase_deHydtase"/>
</dbReference>
<reference evidence="3" key="1">
    <citation type="submission" date="2016-10" db="EMBL/GenBank/DDBJ databases">
        <authorList>
            <person name="Varghese N."/>
            <person name="Submissions S."/>
        </authorList>
    </citation>
    <scope>NUCLEOTIDE SEQUENCE [LARGE SCALE GENOMIC DNA]</scope>
    <source>
        <strain evidence="3">KPR-1</strain>
    </source>
</reference>
<evidence type="ECO:0000313" key="2">
    <source>
        <dbReference type="EMBL" id="SEA17709.1"/>
    </source>
</evidence>
<dbReference type="OrthoDB" id="3174087at2"/>
<dbReference type="InterPro" id="IPR051783">
    <property type="entry name" value="NAD(P)-dependent_oxidoreduct"/>
</dbReference>
<dbReference type="GO" id="GO:0004029">
    <property type="term" value="F:aldehyde dehydrogenase (NAD+) activity"/>
    <property type="evidence" value="ECO:0007669"/>
    <property type="project" value="TreeGrafter"/>
</dbReference>
<dbReference type="Pfam" id="PF01370">
    <property type="entry name" value="Epimerase"/>
    <property type="match status" value="1"/>
</dbReference>
<feature type="domain" description="NAD-dependent epimerase/dehydratase" evidence="1">
    <location>
        <begin position="8"/>
        <end position="226"/>
    </location>
</feature>
<organism evidence="2 3">
    <name type="scientific">Bowdeniella nasicola</name>
    <dbReference type="NCBI Taxonomy" id="208480"/>
    <lineage>
        <taxon>Bacteria</taxon>
        <taxon>Bacillati</taxon>
        <taxon>Actinomycetota</taxon>
        <taxon>Actinomycetes</taxon>
        <taxon>Actinomycetales</taxon>
        <taxon>Actinomycetaceae</taxon>
        <taxon>Bowdeniella</taxon>
    </lineage>
</organism>
<gene>
    <name evidence="2" type="ORF">SAMN02910418_01073</name>
</gene>
<dbReference type="EMBL" id="FNQV01000005">
    <property type="protein sequence ID" value="SEA17709.1"/>
    <property type="molecule type" value="Genomic_DNA"/>
</dbReference>